<dbReference type="AlphaFoldDB" id="A0A4R6IJ95"/>
<dbReference type="Pfam" id="PF13520">
    <property type="entry name" value="AA_permease_2"/>
    <property type="match status" value="1"/>
</dbReference>
<evidence type="ECO:0000313" key="6">
    <source>
        <dbReference type="EMBL" id="TDO22061.1"/>
    </source>
</evidence>
<feature type="transmembrane region" description="Helical" evidence="5">
    <location>
        <begin position="141"/>
        <end position="160"/>
    </location>
</feature>
<evidence type="ECO:0000256" key="4">
    <source>
        <dbReference type="ARBA" id="ARBA00023136"/>
    </source>
</evidence>
<dbReference type="RefSeq" id="WP_133557061.1">
    <property type="nucleotide sequence ID" value="NZ_SNWM01000003.1"/>
</dbReference>
<feature type="transmembrane region" description="Helical" evidence="5">
    <location>
        <begin position="91"/>
        <end position="121"/>
    </location>
</feature>
<comment type="subcellular location">
    <subcellularLocation>
        <location evidence="1">Membrane</location>
        <topology evidence="1">Multi-pass membrane protein</topology>
    </subcellularLocation>
</comment>
<name>A0A4R6IJ95_9SPHI</name>
<protein>
    <submittedName>
        <fullName evidence="6">Amino acid/polyamine/organocation transporter (APC superfamily)</fullName>
    </submittedName>
</protein>
<reference evidence="6 7" key="1">
    <citation type="submission" date="2019-03" db="EMBL/GenBank/DDBJ databases">
        <title>Genomic Encyclopedia of Archaeal and Bacterial Type Strains, Phase II (KMG-II): from individual species to whole genera.</title>
        <authorList>
            <person name="Goeker M."/>
        </authorList>
    </citation>
    <scope>NUCLEOTIDE SEQUENCE [LARGE SCALE GENOMIC DNA]</scope>
    <source>
        <strain evidence="6 7">DSM 19034</strain>
    </source>
</reference>
<dbReference type="Proteomes" id="UP000295499">
    <property type="component" value="Unassembled WGS sequence"/>
</dbReference>
<dbReference type="PIRSF" id="PIRSF006060">
    <property type="entry name" value="AA_transporter"/>
    <property type="match status" value="1"/>
</dbReference>
<dbReference type="PANTHER" id="PTHR11785">
    <property type="entry name" value="AMINO ACID TRANSPORTER"/>
    <property type="match status" value="1"/>
</dbReference>
<feature type="transmembrane region" description="Helical" evidence="5">
    <location>
        <begin position="450"/>
        <end position="466"/>
    </location>
</feature>
<evidence type="ECO:0000256" key="3">
    <source>
        <dbReference type="ARBA" id="ARBA00022989"/>
    </source>
</evidence>
<keyword evidence="2 5" id="KW-0812">Transmembrane</keyword>
<dbReference type="InterPro" id="IPR050598">
    <property type="entry name" value="AminoAcid_Transporter"/>
</dbReference>
<keyword evidence="7" id="KW-1185">Reference proteome</keyword>
<feature type="transmembrane region" description="Helical" evidence="5">
    <location>
        <begin position="425"/>
        <end position="444"/>
    </location>
</feature>
<feature type="transmembrane region" description="Helical" evidence="5">
    <location>
        <begin position="46"/>
        <end position="70"/>
    </location>
</feature>
<evidence type="ECO:0000313" key="7">
    <source>
        <dbReference type="Proteomes" id="UP000295499"/>
    </source>
</evidence>
<sequence length="474" mass="51931">MKQEDQDQTFKRELGLLDGTMLVVGSMIGSGIFIVSSDIARQVGSAGWLTLIWILTAVITMIAAVSYGELSAMFPKAGGQYVYLKEAYNKLFAFLYGWSFFAVIQTGTIAAVGVAFSKFAAYLYEPLSDENVLYELGSFKFNAAQAVSIVTIILLTYINSRGVKDGKLLQTFLTIIKILSLFGLIIFGFTIGARAEVWNANWADAWTFKSFNKVSDSWVSVGGTTLIAAVSAAMVGSLFSSDAWNGVTFIAGEIKKPERNVGLSLFLGTFIVSVIYILANLMYLAVMPLNEIAFAKSDRVAVVAAQHIFGNTGTLIIAVMIMISTFACNNGLIMAGARVYYTMAKDGLFFKKAAILNKSSVPAWALWFQCIWASALCLTGKYGDLLDYVMIIVVIFYILTIYGIFKLRKTRPDAERPYKAFGYPVLPFFYIVIASAICICLLITKTSTCGWGVVIMLAGIPVYYMTKPTEEPTV</sequence>
<feature type="transmembrane region" description="Helical" evidence="5">
    <location>
        <begin position="315"/>
        <end position="341"/>
    </location>
</feature>
<dbReference type="InterPro" id="IPR002293">
    <property type="entry name" value="AA/rel_permease1"/>
</dbReference>
<feature type="transmembrane region" description="Helical" evidence="5">
    <location>
        <begin position="172"/>
        <end position="193"/>
    </location>
</feature>
<dbReference type="OrthoDB" id="9806937at2"/>
<dbReference type="Gene3D" id="1.20.1740.10">
    <property type="entry name" value="Amino acid/polyamine transporter I"/>
    <property type="match status" value="1"/>
</dbReference>
<proteinExistence type="predicted"/>
<dbReference type="GO" id="GO:0015179">
    <property type="term" value="F:L-amino acid transmembrane transporter activity"/>
    <property type="evidence" value="ECO:0007669"/>
    <property type="project" value="TreeGrafter"/>
</dbReference>
<accession>A0A4R6IJ95</accession>
<dbReference type="GO" id="GO:0016020">
    <property type="term" value="C:membrane"/>
    <property type="evidence" value="ECO:0007669"/>
    <property type="project" value="UniProtKB-SubCell"/>
</dbReference>
<feature type="transmembrane region" description="Helical" evidence="5">
    <location>
        <begin position="21"/>
        <end position="40"/>
    </location>
</feature>
<feature type="transmembrane region" description="Helical" evidence="5">
    <location>
        <begin position="388"/>
        <end position="405"/>
    </location>
</feature>
<keyword evidence="4 5" id="KW-0472">Membrane</keyword>
<comment type="caution">
    <text evidence="6">The sequence shown here is derived from an EMBL/GenBank/DDBJ whole genome shotgun (WGS) entry which is preliminary data.</text>
</comment>
<dbReference type="PANTHER" id="PTHR11785:SF512">
    <property type="entry name" value="SOBREMESA, ISOFORM B"/>
    <property type="match status" value="1"/>
</dbReference>
<keyword evidence="3 5" id="KW-1133">Transmembrane helix</keyword>
<feature type="transmembrane region" description="Helical" evidence="5">
    <location>
        <begin position="218"/>
        <end position="240"/>
    </location>
</feature>
<organism evidence="6 7">
    <name type="scientific">Pedobacter duraquae</name>
    <dbReference type="NCBI Taxonomy" id="425511"/>
    <lineage>
        <taxon>Bacteria</taxon>
        <taxon>Pseudomonadati</taxon>
        <taxon>Bacteroidota</taxon>
        <taxon>Sphingobacteriia</taxon>
        <taxon>Sphingobacteriales</taxon>
        <taxon>Sphingobacteriaceae</taxon>
        <taxon>Pedobacter</taxon>
    </lineage>
</organism>
<evidence type="ECO:0000256" key="5">
    <source>
        <dbReference type="SAM" id="Phobius"/>
    </source>
</evidence>
<evidence type="ECO:0000256" key="2">
    <source>
        <dbReference type="ARBA" id="ARBA00022692"/>
    </source>
</evidence>
<gene>
    <name evidence="6" type="ORF">CLV32_3175</name>
</gene>
<dbReference type="EMBL" id="SNWM01000003">
    <property type="protein sequence ID" value="TDO22061.1"/>
    <property type="molecule type" value="Genomic_DNA"/>
</dbReference>
<feature type="transmembrane region" description="Helical" evidence="5">
    <location>
        <begin position="261"/>
        <end position="286"/>
    </location>
</feature>
<evidence type="ECO:0000256" key="1">
    <source>
        <dbReference type="ARBA" id="ARBA00004141"/>
    </source>
</evidence>